<dbReference type="eggNOG" id="COG0520">
    <property type="taxonomic scope" value="Bacteria"/>
</dbReference>
<evidence type="ECO:0000256" key="7">
    <source>
        <dbReference type="RuleBase" id="RU004504"/>
    </source>
</evidence>
<dbReference type="Gene3D" id="3.40.640.10">
    <property type="entry name" value="Type I PLP-dependent aspartate aminotransferase-like (Major domain)"/>
    <property type="match status" value="1"/>
</dbReference>
<evidence type="ECO:0000313" key="10">
    <source>
        <dbReference type="EMBL" id="ABA72835.1"/>
    </source>
</evidence>
<protein>
    <recommendedName>
        <fullName evidence="3">cysteine desulfurase</fullName>
        <ecNumber evidence="3">2.8.1.7</ecNumber>
    </recommendedName>
</protein>
<dbReference type="EMBL" id="CP000094">
    <property type="protein sequence ID" value="ABA72835.1"/>
    <property type="molecule type" value="Genomic_DNA"/>
</dbReference>
<dbReference type="HOGENOM" id="CLU_003433_2_5_6"/>
<evidence type="ECO:0000259" key="9">
    <source>
        <dbReference type="Pfam" id="PF00266"/>
    </source>
</evidence>
<comment type="similarity">
    <text evidence="2">Belongs to the class-V pyridoxal-phosphate-dependent aminotransferase family. Csd subfamily.</text>
</comment>
<evidence type="ECO:0000256" key="3">
    <source>
        <dbReference type="ARBA" id="ARBA00012239"/>
    </source>
</evidence>
<dbReference type="KEGG" id="pfo:Pfl01_1092"/>
<dbReference type="EC" id="2.8.1.7" evidence="3"/>
<proteinExistence type="inferred from homology"/>
<dbReference type="InterPro" id="IPR000192">
    <property type="entry name" value="Aminotrans_V_dom"/>
</dbReference>
<reference evidence="10 11" key="1">
    <citation type="journal article" date="2009" name="Genome Biol.">
        <title>Genomic and genetic analyses of diversity and plant interactions of Pseudomonas fluorescens.</title>
        <authorList>
            <person name="Silby M.W."/>
            <person name="Cerdeno-Tarraga A.M."/>
            <person name="Vernikos G.S."/>
            <person name="Giddens S.R."/>
            <person name="Jackson R.W."/>
            <person name="Preston G.M."/>
            <person name="Zhang X.X."/>
            <person name="Moon C.D."/>
            <person name="Gehrig S.M."/>
            <person name="Godfrey S.A."/>
            <person name="Knight C.G."/>
            <person name="Malone J.G."/>
            <person name="Robinson Z."/>
            <person name="Spiers A.J."/>
            <person name="Harris S."/>
            <person name="Challis G.L."/>
            <person name="Yaxley A.M."/>
            <person name="Harris D."/>
            <person name="Seeger K."/>
            <person name="Murphy L."/>
            <person name="Rutter S."/>
            <person name="Squares R."/>
            <person name="Quail M.A."/>
            <person name="Saunders E."/>
            <person name="Mavromatis K."/>
            <person name="Brettin T.S."/>
            <person name="Bentley S.D."/>
            <person name="Hothersall J."/>
            <person name="Stephens E."/>
            <person name="Thomas C.M."/>
            <person name="Parkhill J."/>
            <person name="Levy S.B."/>
            <person name="Rainey P.B."/>
            <person name="Thomson N.R."/>
        </authorList>
    </citation>
    <scope>NUCLEOTIDE SEQUENCE [LARGE SCALE GENOMIC DNA]</scope>
    <source>
        <strain evidence="10 11">Pf0-1</strain>
    </source>
</reference>
<dbReference type="PANTHER" id="PTHR43586">
    <property type="entry name" value="CYSTEINE DESULFURASE"/>
    <property type="match status" value="1"/>
</dbReference>
<sequence length="430" mass="46274">MAFDRSSSRASPLPQGSALTRPSSPGLETVMIPSPWRADFPAIAALQRQDQTYLDNAATTQKPQALLDALAHYYANGAANVHRAQHLPGAHATQAFEDSRLKVAQWLNAGDSGQIIFTHGATSALNLLAYGLEHLLHPGDEIVISALEHHANLLPWQQLAQRRELKLVILPLDDDGVIDLAAAVHLIGPRTRLLAVSQLSNVLGAWQPLPALLAMAKAHNALTVVDGAQGVVHGRHDVQALGCDFYVFSSHKLYGPDGLGVLFGCNAALEQLRPWQFGGEMVLEANYHDARFRPAPLGFEAGTPPIASVIGLGATLDYLAGLDQDAVSAHEAALHDYLLRGLAARNGIRLLGKPQLALASFVVEGVHNADLAHLLTEQGIAVRAGHHCAMPLLKRFELAGAIRVSLALYNDSEDLERFFEALDQALELLR</sequence>
<evidence type="ECO:0000313" key="11">
    <source>
        <dbReference type="Proteomes" id="UP000002704"/>
    </source>
</evidence>
<dbReference type="InterPro" id="IPR010970">
    <property type="entry name" value="Cys_dSase_SufS"/>
</dbReference>
<dbReference type="GO" id="GO:0030170">
    <property type="term" value="F:pyridoxal phosphate binding"/>
    <property type="evidence" value="ECO:0007669"/>
    <property type="project" value="InterPro"/>
</dbReference>
<evidence type="ECO:0000256" key="8">
    <source>
        <dbReference type="SAM" id="MobiDB-lite"/>
    </source>
</evidence>
<gene>
    <name evidence="10" type="ordered locus">Pfl01_1092</name>
</gene>
<keyword evidence="4" id="KW-0808">Transferase</keyword>
<keyword evidence="5" id="KW-0663">Pyridoxal phosphate</keyword>
<dbReference type="InterPro" id="IPR020578">
    <property type="entry name" value="Aminotrans_V_PyrdxlP_BS"/>
</dbReference>
<dbReference type="CDD" id="cd06453">
    <property type="entry name" value="SufS_like"/>
    <property type="match status" value="1"/>
</dbReference>
<dbReference type="Pfam" id="PF00266">
    <property type="entry name" value="Aminotran_5"/>
    <property type="match status" value="1"/>
</dbReference>
<accession>Q3KHC1</accession>
<evidence type="ECO:0000256" key="4">
    <source>
        <dbReference type="ARBA" id="ARBA00022679"/>
    </source>
</evidence>
<dbReference type="PANTHER" id="PTHR43586:SF8">
    <property type="entry name" value="CYSTEINE DESULFURASE 1, CHLOROPLASTIC"/>
    <property type="match status" value="1"/>
</dbReference>
<dbReference type="GO" id="GO:0006534">
    <property type="term" value="P:cysteine metabolic process"/>
    <property type="evidence" value="ECO:0007669"/>
    <property type="project" value="InterPro"/>
</dbReference>
<comment type="catalytic activity">
    <reaction evidence="6">
        <text>(sulfur carrier)-H + L-cysteine = (sulfur carrier)-SH + L-alanine</text>
        <dbReference type="Rhea" id="RHEA:43892"/>
        <dbReference type="Rhea" id="RHEA-COMP:14737"/>
        <dbReference type="Rhea" id="RHEA-COMP:14739"/>
        <dbReference type="ChEBI" id="CHEBI:29917"/>
        <dbReference type="ChEBI" id="CHEBI:35235"/>
        <dbReference type="ChEBI" id="CHEBI:57972"/>
        <dbReference type="ChEBI" id="CHEBI:64428"/>
        <dbReference type="EC" id="2.8.1.7"/>
    </reaction>
</comment>
<feature type="region of interest" description="Disordered" evidence="8">
    <location>
        <begin position="1"/>
        <end position="28"/>
    </location>
</feature>
<dbReference type="InterPro" id="IPR015421">
    <property type="entry name" value="PyrdxlP-dep_Trfase_major"/>
</dbReference>
<dbReference type="AlphaFoldDB" id="Q3KHC1"/>
<evidence type="ECO:0000256" key="5">
    <source>
        <dbReference type="ARBA" id="ARBA00022898"/>
    </source>
</evidence>
<evidence type="ECO:0000256" key="2">
    <source>
        <dbReference type="ARBA" id="ARBA00010447"/>
    </source>
</evidence>
<dbReference type="InterPro" id="IPR015422">
    <property type="entry name" value="PyrdxlP-dep_Trfase_small"/>
</dbReference>
<dbReference type="PROSITE" id="PS00595">
    <property type="entry name" value="AA_TRANSFER_CLASS_5"/>
    <property type="match status" value="1"/>
</dbReference>
<dbReference type="InterPro" id="IPR015424">
    <property type="entry name" value="PyrdxlP-dep_Trfase"/>
</dbReference>
<feature type="domain" description="Aminotransferase class V" evidence="9">
    <location>
        <begin position="52"/>
        <end position="418"/>
    </location>
</feature>
<evidence type="ECO:0000256" key="6">
    <source>
        <dbReference type="ARBA" id="ARBA00050776"/>
    </source>
</evidence>
<dbReference type="SUPFAM" id="SSF53383">
    <property type="entry name" value="PLP-dependent transferases"/>
    <property type="match status" value="1"/>
</dbReference>
<dbReference type="Gene3D" id="3.90.1150.10">
    <property type="entry name" value="Aspartate Aminotransferase, domain 1"/>
    <property type="match status" value="1"/>
</dbReference>
<dbReference type="GO" id="GO:0031071">
    <property type="term" value="F:cysteine desulfurase activity"/>
    <property type="evidence" value="ECO:0007669"/>
    <property type="project" value="UniProtKB-EC"/>
</dbReference>
<comment type="cofactor">
    <cofactor evidence="1 7">
        <name>pyridoxal 5'-phosphate</name>
        <dbReference type="ChEBI" id="CHEBI:597326"/>
    </cofactor>
</comment>
<evidence type="ECO:0000256" key="1">
    <source>
        <dbReference type="ARBA" id="ARBA00001933"/>
    </source>
</evidence>
<organism evidence="10 11">
    <name type="scientific">Pseudomonas fluorescens (strain Pf0-1)</name>
    <dbReference type="NCBI Taxonomy" id="205922"/>
    <lineage>
        <taxon>Bacteria</taxon>
        <taxon>Pseudomonadati</taxon>
        <taxon>Pseudomonadota</taxon>
        <taxon>Gammaproteobacteria</taxon>
        <taxon>Pseudomonadales</taxon>
        <taxon>Pseudomonadaceae</taxon>
        <taxon>Pseudomonas</taxon>
    </lineage>
</organism>
<dbReference type="Proteomes" id="UP000002704">
    <property type="component" value="Chromosome"/>
</dbReference>
<name>Q3KHC1_PSEPF</name>